<feature type="region of interest" description="Disordered" evidence="3">
    <location>
        <begin position="371"/>
        <end position="412"/>
    </location>
</feature>
<dbReference type="InterPro" id="IPR011600">
    <property type="entry name" value="Pept_C14_caspase"/>
</dbReference>
<dbReference type="Gene3D" id="2.20.110.10">
    <property type="entry name" value="Histone H3 K4-specific methyltransferase SET7/9 N-terminal domain"/>
    <property type="match status" value="3"/>
</dbReference>
<feature type="compositionally biased region" description="Polar residues" evidence="3">
    <location>
        <begin position="225"/>
        <end position="234"/>
    </location>
</feature>
<dbReference type="InterPro" id="IPR015917">
    <property type="entry name" value="Pept_C14A"/>
</dbReference>
<feature type="region of interest" description="Disordered" evidence="3">
    <location>
        <begin position="312"/>
        <end position="347"/>
    </location>
</feature>
<sequence>MRLALLATLALLAALPAAAADRVALLIGNNNYAAAPLRNAVNDARDLAGALKELGFTVIVKENATRRDMIDAIREFGTALDGASTALFFYAGHAMQFKDRNYLVPIDAAMGSEEDVTFFSVEVGQIFDRMDRAKTRFNFLVLDACRDNPFASSFKVSSAGLAQMSSPSGTLIGYATAPGSVAADGYGRNGMYTHHILQNIRVPDLPVEIMFKRVREGVERETKRQQTPWDSSSLKGDFAFNPTSRSTGVASGGSSGPSADSQLQIEREFWISVRDSNRADDIQAYLDKYPSGNFAPLAKNRLEALLRPTRVASAPPEMRSGASANSQAAPSGSAPIEPAAASAPSASSASTAAPAKAAEKPVVIAAAPASTAPAARPSPSPAAVVAAPPTATAPVPAPAAAAPKQEEQPGKEIQPGVREFTFADGSVYRGAMRGSSLHGKGEYVSKAFQYQGEFKDNQKHGTGVYVWENGDRYQGEFADDRPSGKGKWTFASGDTYEGDVKAGVIVGRGTSTTKSGDSFDGSFVDGKPQGTGVYRFASGDRYEGEMSNGRMNGQGRYVAKDGYVIQGRFKDGQAQGPGTYTFANGDRYEGEIRGGALTGQGAYFYANGLKYEGDMANGLPNGKGVFWFNDGTRFEGQFEGLAKAKGEVVKADGSRVPAEMVGGNVRWLN</sequence>
<feature type="chain" id="PRO_5027070564" description="Caspase family p20 domain-containing protein" evidence="4">
    <location>
        <begin position="20"/>
        <end position="669"/>
    </location>
</feature>
<dbReference type="EMBL" id="CP053069">
    <property type="protein sequence ID" value="QJR09397.1"/>
    <property type="molecule type" value="Genomic_DNA"/>
</dbReference>
<dbReference type="InterPro" id="IPR003409">
    <property type="entry name" value="MORN"/>
</dbReference>
<keyword evidence="2" id="KW-0677">Repeat</keyword>
<name>A0A6M4GUW8_9PROT</name>
<feature type="signal peptide" evidence="4">
    <location>
        <begin position="1"/>
        <end position="19"/>
    </location>
</feature>
<dbReference type="SUPFAM" id="SSF52129">
    <property type="entry name" value="Caspase-like"/>
    <property type="match status" value="1"/>
</dbReference>
<dbReference type="Pfam" id="PF00656">
    <property type="entry name" value="Peptidase_C14"/>
    <property type="match status" value="1"/>
</dbReference>
<comment type="similarity">
    <text evidence="1">Belongs to the peptidase C14A family.</text>
</comment>
<evidence type="ECO:0000256" key="4">
    <source>
        <dbReference type="SAM" id="SignalP"/>
    </source>
</evidence>
<protein>
    <recommendedName>
        <fullName evidence="5">Caspase family p20 domain-containing protein</fullName>
    </recommendedName>
</protein>
<feature type="compositionally biased region" description="Low complexity" evidence="3">
    <location>
        <begin position="328"/>
        <end position="347"/>
    </location>
</feature>
<dbReference type="GO" id="GO:0006508">
    <property type="term" value="P:proteolysis"/>
    <property type="evidence" value="ECO:0007669"/>
    <property type="project" value="InterPro"/>
</dbReference>
<dbReference type="SUPFAM" id="SSF82185">
    <property type="entry name" value="Histone H3 K4-specific methyltransferase SET7/9 N-terminal domain"/>
    <property type="match status" value="2"/>
</dbReference>
<dbReference type="RefSeq" id="WP_171089088.1">
    <property type="nucleotide sequence ID" value="NZ_CP053069.1"/>
</dbReference>
<feature type="region of interest" description="Disordered" evidence="3">
    <location>
        <begin position="217"/>
        <end position="261"/>
    </location>
</feature>
<dbReference type="Pfam" id="PF02493">
    <property type="entry name" value="MORN"/>
    <property type="match status" value="8"/>
</dbReference>
<keyword evidence="7" id="KW-1185">Reference proteome</keyword>
<evidence type="ECO:0000259" key="5">
    <source>
        <dbReference type="PROSITE" id="PS50208"/>
    </source>
</evidence>
<evidence type="ECO:0000313" key="7">
    <source>
        <dbReference type="Proteomes" id="UP000501534"/>
    </source>
</evidence>
<dbReference type="InterPro" id="IPR001309">
    <property type="entry name" value="Pept_C14_p20"/>
</dbReference>
<organism evidence="6 7">
    <name type="scientific">Usitatibacter rugosus</name>
    <dbReference type="NCBI Taxonomy" id="2732067"/>
    <lineage>
        <taxon>Bacteria</taxon>
        <taxon>Pseudomonadati</taxon>
        <taxon>Pseudomonadota</taxon>
        <taxon>Betaproteobacteria</taxon>
        <taxon>Nitrosomonadales</taxon>
        <taxon>Usitatibacteraceae</taxon>
        <taxon>Usitatibacter</taxon>
    </lineage>
</organism>
<dbReference type="PROSITE" id="PS50208">
    <property type="entry name" value="CASPASE_P20"/>
    <property type="match status" value="1"/>
</dbReference>
<dbReference type="FunFam" id="2.20.110.10:FF:000002">
    <property type="entry name" value="Phosphatidylinositol 4-phosphate 5-kinase 8"/>
    <property type="match status" value="1"/>
</dbReference>
<evidence type="ECO:0000256" key="1">
    <source>
        <dbReference type="ARBA" id="ARBA00010134"/>
    </source>
</evidence>
<dbReference type="GO" id="GO:0005829">
    <property type="term" value="C:cytosol"/>
    <property type="evidence" value="ECO:0007669"/>
    <property type="project" value="TreeGrafter"/>
</dbReference>
<dbReference type="InterPro" id="IPR029030">
    <property type="entry name" value="Caspase-like_dom_sf"/>
</dbReference>
<dbReference type="SMART" id="SM00698">
    <property type="entry name" value="MORN"/>
    <property type="match status" value="8"/>
</dbReference>
<evidence type="ECO:0000256" key="3">
    <source>
        <dbReference type="SAM" id="MobiDB-lite"/>
    </source>
</evidence>
<dbReference type="KEGG" id="uru:DSM104443_00441"/>
<feature type="compositionally biased region" description="Low complexity" evidence="3">
    <location>
        <begin position="371"/>
        <end position="403"/>
    </location>
</feature>
<proteinExistence type="inferred from homology"/>
<keyword evidence="4" id="KW-0732">Signal</keyword>
<reference evidence="6 7" key="1">
    <citation type="submission" date="2020-04" db="EMBL/GenBank/DDBJ databases">
        <title>Usitatibacter rugosus gen. nov., sp. nov. and Usitatibacter palustris sp. nov., novel members of Usitatibacteraceae fam. nov. within the order Nitrosomonadales isolated from soil.</title>
        <authorList>
            <person name="Huber K.J."/>
            <person name="Neumann-Schaal M."/>
            <person name="Geppert A."/>
            <person name="Luckner M."/>
            <person name="Wanner G."/>
            <person name="Overmann J."/>
        </authorList>
    </citation>
    <scope>NUCLEOTIDE SEQUENCE [LARGE SCALE GENOMIC DNA]</scope>
    <source>
        <strain evidence="6 7">0125_3</strain>
    </source>
</reference>
<dbReference type="Proteomes" id="UP000501534">
    <property type="component" value="Chromosome"/>
</dbReference>
<evidence type="ECO:0000256" key="2">
    <source>
        <dbReference type="ARBA" id="ARBA00022737"/>
    </source>
</evidence>
<dbReference type="GO" id="GO:0004197">
    <property type="term" value="F:cysteine-type endopeptidase activity"/>
    <property type="evidence" value="ECO:0007669"/>
    <property type="project" value="InterPro"/>
</dbReference>
<gene>
    <name evidence="6" type="ORF">DSM104443_00441</name>
</gene>
<accession>A0A6M4GUW8</accession>
<dbReference type="PANTHER" id="PTHR43215:SF14">
    <property type="entry name" value="RADIAL SPOKE HEAD 1 HOMOLOG"/>
    <property type="match status" value="1"/>
</dbReference>
<feature type="domain" description="Caspase family p20" evidence="5">
    <location>
        <begin position="20"/>
        <end position="149"/>
    </location>
</feature>
<dbReference type="Gene3D" id="3.40.50.1460">
    <property type="match status" value="1"/>
</dbReference>
<dbReference type="AlphaFoldDB" id="A0A6M4GUW8"/>
<dbReference type="SMART" id="SM00115">
    <property type="entry name" value="CASc"/>
    <property type="match status" value="1"/>
</dbReference>
<dbReference type="PANTHER" id="PTHR43215">
    <property type="entry name" value="RADIAL SPOKE HEAD 1 HOMOLOG"/>
    <property type="match status" value="1"/>
</dbReference>
<evidence type="ECO:0000313" key="6">
    <source>
        <dbReference type="EMBL" id="QJR09397.1"/>
    </source>
</evidence>